<organism evidence="5 6">
    <name type="scientific">Paraconexibacter algicola</name>
    <dbReference type="NCBI Taxonomy" id="2133960"/>
    <lineage>
        <taxon>Bacteria</taxon>
        <taxon>Bacillati</taxon>
        <taxon>Actinomycetota</taxon>
        <taxon>Thermoleophilia</taxon>
        <taxon>Solirubrobacterales</taxon>
        <taxon>Paraconexibacteraceae</taxon>
        <taxon>Paraconexibacter</taxon>
    </lineage>
</organism>
<evidence type="ECO:0000313" key="5">
    <source>
        <dbReference type="EMBL" id="PTL59918.1"/>
    </source>
</evidence>
<feature type="region of interest" description="Disordered" evidence="3">
    <location>
        <begin position="126"/>
        <end position="146"/>
    </location>
</feature>
<evidence type="ECO:0000256" key="1">
    <source>
        <dbReference type="ARBA" id="ARBA00022630"/>
    </source>
</evidence>
<dbReference type="InterPro" id="IPR013785">
    <property type="entry name" value="Aldolase_TIM"/>
</dbReference>
<evidence type="ECO:0000256" key="2">
    <source>
        <dbReference type="ARBA" id="ARBA00023002"/>
    </source>
</evidence>
<dbReference type="GO" id="GO:0016491">
    <property type="term" value="F:oxidoreductase activity"/>
    <property type="evidence" value="ECO:0007669"/>
    <property type="project" value="UniProtKB-KW"/>
</dbReference>
<feature type="domain" description="NADH:flavin oxidoreductase/NADH oxidase N-terminal" evidence="4">
    <location>
        <begin position="18"/>
        <end position="341"/>
    </location>
</feature>
<dbReference type="PANTHER" id="PTHR43656:SF2">
    <property type="entry name" value="BINDING OXIDOREDUCTASE, PUTATIVE (AFU_ORTHOLOGUE AFUA_2G08260)-RELATED"/>
    <property type="match status" value="1"/>
</dbReference>
<comment type="caution">
    <text evidence="5">The sequence shown here is derived from an EMBL/GenBank/DDBJ whole genome shotgun (WGS) entry which is preliminary data.</text>
</comment>
<proteinExistence type="predicted"/>
<keyword evidence="6" id="KW-1185">Reference proteome</keyword>
<keyword evidence="1" id="KW-0285">Flavoprotein</keyword>
<feature type="region of interest" description="Disordered" evidence="3">
    <location>
        <begin position="1"/>
        <end position="20"/>
    </location>
</feature>
<evidence type="ECO:0000313" key="6">
    <source>
        <dbReference type="Proteomes" id="UP000240739"/>
    </source>
</evidence>
<evidence type="ECO:0000256" key="3">
    <source>
        <dbReference type="SAM" id="MobiDB-lite"/>
    </source>
</evidence>
<protein>
    <submittedName>
        <fullName evidence="5">NADH:flavin oxidoreductase</fullName>
    </submittedName>
</protein>
<dbReference type="InterPro" id="IPR051799">
    <property type="entry name" value="NADH_flavin_oxidoreductase"/>
</dbReference>
<sequence>MTDTAHDPASTGSADPLAAPLRLPNGQELANRFAKAAMSEQLGDRRNRPTPALERLYERWGRGGTGLLITGNVMVHRDHLGEPHNVVIDDDRDLAALTRWATAARSGGAKVWAQVNHPGRQALRIAGKHPVGPSPVRPKVPGSVTPRELTGAEIEDVVARFATTSAVLERAGFDGMQVHGAHGYLVSQFLSPLANQRTDDWGGTPEKRMRFLLEVVRAIRAAVSPGFAVGVKLNSADFQRGGFTQEESMAVVEALGAEGIDLLEISGGTYEAPAMVGLEAATSTQQREAYFLDYAEQVRERTAIPLMLTGGFRNVGAMRNALASGAIDVVGIGRPLAVDTDGPAGLLDGSRTSIRAGDKKLGHKQLDGLVDLYWHTRQLHRIGAGRDPDLREPAPVTLAHAIVGNGWRALRRRRGG</sequence>
<reference evidence="5 6" key="1">
    <citation type="submission" date="2018-03" db="EMBL/GenBank/DDBJ databases">
        <title>Aquarubrobacter algicola gen. nov., sp. nov., a novel actinobacterium isolated from shallow eutrophic lake during the end of cyanobacterial harmful algal blooms.</title>
        <authorList>
            <person name="Chun S.J."/>
        </authorList>
    </citation>
    <scope>NUCLEOTIDE SEQUENCE [LARGE SCALE GENOMIC DNA]</scope>
    <source>
        <strain evidence="5 6">Seoho-28</strain>
    </source>
</reference>
<dbReference type="OrthoDB" id="3169239at2"/>
<dbReference type="CDD" id="cd04733">
    <property type="entry name" value="OYE_like_2_FMN"/>
    <property type="match status" value="1"/>
</dbReference>
<dbReference type="Pfam" id="PF00724">
    <property type="entry name" value="Oxidored_FMN"/>
    <property type="match status" value="1"/>
</dbReference>
<evidence type="ECO:0000259" key="4">
    <source>
        <dbReference type="Pfam" id="PF00724"/>
    </source>
</evidence>
<dbReference type="AlphaFoldDB" id="A0A2T4UL41"/>
<dbReference type="InterPro" id="IPR001155">
    <property type="entry name" value="OxRdtase_FMN_N"/>
</dbReference>
<name>A0A2T4UL41_9ACTN</name>
<gene>
    <name evidence="5" type="ORF">C7Y72_09795</name>
</gene>
<dbReference type="EMBL" id="PYYB01000001">
    <property type="protein sequence ID" value="PTL59918.1"/>
    <property type="molecule type" value="Genomic_DNA"/>
</dbReference>
<dbReference type="GO" id="GO:0010181">
    <property type="term" value="F:FMN binding"/>
    <property type="evidence" value="ECO:0007669"/>
    <property type="project" value="InterPro"/>
</dbReference>
<dbReference type="Gene3D" id="3.20.20.70">
    <property type="entry name" value="Aldolase class I"/>
    <property type="match status" value="1"/>
</dbReference>
<keyword evidence="2" id="KW-0560">Oxidoreductase</keyword>
<dbReference type="Proteomes" id="UP000240739">
    <property type="component" value="Unassembled WGS sequence"/>
</dbReference>
<dbReference type="RefSeq" id="WP_107568562.1">
    <property type="nucleotide sequence ID" value="NZ_PYYB01000001.1"/>
</dbReference>
<dbReference type="SUPFAM" id="SSF51395">
    <property type="entry name" value="FMN-linked oxidoreductases"/>
    <property type="match status" value="1"/>
</dbReference>
<accession>A0A2T4UL41</accession>
<dbReference type="PANTHER" id="PTHR43656">
    <property type="entry name" value="BINDING OXIDOREDUCTASE, PUTATIVE (AFU_ORTHOLOGUE AFUA_2G08260)-RELATED"/>
    <property type="match status" value="1"/>
</dbReference>